<gene>
    <name evidence="3" type="ORF">GCM10010967_11980</name>
</gene>
<feature type="transmembrane region" description="Helical" evidence="2">
    <location>
        <begin position="552"/>
        <end position="577"/>
    </location>
</feature>
<evidence type="ECO:0000313" key="4">
    <source>
        <dbReference type="Proteomes" id="UP000632339"/>
    </source>
</evidence>
<dbReference type="Proteomes" id="UP000632339">
    <property type="component" value="Unassembled WGS sequence"/>
</dbReference>
<feature type="transmembrane region" description="Helical" evidence="2">
    <location>
        <begin position="506"/>
        <end position="532"/>
    </location>
</feature>
<comment type="caution">
    <text evidence="3">The sequence shown here is derived from an EMBL/GenBank/DDBJ whole genome shotgun (WGS) entry which is preliminary data.</text>
</comment>
<organism evidence="3 4">
    <name type="scientific">Dyadobacter beijingensis</name>
    <dbReference type="NCBI Taxonomy" id="365489"/>
    <lineage>
        <taxon>Bacteria</taxon>
        <taxon>Pseudomonadati</taxon>
        <taxon>Bacteroidota</taxon>
        <taxon>Cytophagia</taxon>
        <taxon>Cytophagales</taxon>
        <taxon>Spirosomataceae</taxon>
        <taxon>Dyadobacter</taxon>
    </lineage>
</organism>
<feature type="coiled-coil region" evidence="1">
    <location>
        <begin position="981"/>
        <end position="1088"/>
    </location>
</feature>
<accession>A0ABQ2HHF4</accession>
<keyword evidence="2" id="KW-0472">Membrane</keyword>
<reference evidence="4" key="1">
    <citation type="journal article" date="2019" name="Int. J. Syst. Evol. Microbiol.">
        <title>The Global Catalogue of Microorganisms (GCM) 10K type strain sequencing project: providing services to taxonomists for standard genome sequencing and annotation.</title>
        <authorList>
            <consortium name="The Broad Institute Genomics Platform"/>
            <consortium name="The Broad Institute Genome Sequencing Center for Infectious Disease"/>
            <person name="Wu L."/>
            <person name="Ma J."/>
        </authorList>
    </citation>
    <scope>NUCLEOTIDE SEQUENCE [LARGE SCALE GENOMIC DNA]</scope>
    <source>
        <strain evidence="4">CGMCC 1.6375</strain>
    </source>
</reference>
<keyword evidence="2" id="KW-1133">Transmembrane helix</keyword>
<proteinExistence type="predicted"/>
<evidence type="ECO:0000313" key="3">
    <source>
        <dbReference type="EMBL" id="GGM81827.1"/>
    </source>
</evidence>
<feature type="coiled-coil region" evidence="1">
    <location>
        <begin position="691"/>
        <end position="799"/>
    </location>
</feature>
<dbReference type="EMBL" id="BMLI01000001">
    <property type="protein sequence ID" value="GGM81827.1"/>
    <property type="molecule type" value="Genomic_DNA"/>
</dbReference>
<feature type="transmembrane region" description="Helical" evidence="2">
    <location>
        <begin position="472"/>
        <end position="494"/>
    </location>
</feature>
<sequence length="1491" mass="161527">MEFTDTGTLRLRMETNDFDKQQAELNNQAKVYKNELKEIEKQLGKNSAEYKKTKADLDAVRKSQEELTKSLKQMDTSKMTFQQLQNYVKQLSKELKSMVPDSAQANAQLKKIGEAEAQLKKVTDQARKLREEAAGLAKPGLWSSIKDYMANAFSIAGVQMLLDWFLRFTKSAVMGAAEIDDAFGDVRKTTGMTTQEVVELNKAVQKIDTRTAQKDLMDIAKTGGQIGIAKEEMLGFVESVDKAVVALGDEFTGGAEEVAATMGTMSKLFKETKDLEAGKAINDIGSAINELGAAGSATGPVVADFTTRIGQLGKLAPAIDQTMGLGAALQELGLTAEIAAGGLTNILLGSTKATAEYAKQIGITEKEFKKLVNSDPNEVILRLAQSFKGLPTDVVVKQMDALGIKSQEATKVMMLLSDKTDMVKEKQALANKAMKEGTSLTNEFNVKNETRMAQLEKTGKMITWLAEQLGNFLIPAVLLVTTGFIGLVKALAAIPEFVVENKETFVALGVAIVSLNAANIAAAASALAHAAIEKGRAIATQSVTAAQWLLNAAMTANPIGLVVAAISALVGGFMVWYNHSEKVRAGVSGLMAGLKEAAGVVAQFVKAFLTLDIAGMADVMMNGGKRVGDAFTRGYNDKLKEESGKVVAQHKTTVDKKVDLTRKGAKAAADAEIAAATGAAGTITAKEQSALDKRKKAKEKQLQEFRDAEDKYDELVRKDREKALELISQMEAENERSNATTSLEIEESKIREKARKRIKDIEESKADEALKLKVVESINRNSEEALDKVRRDYRDKRIKEEQEAAQKRLEAENFVREQEKGAEMTLLEWREMQAKGNAQKLAAVHKDRVDVELRLTQQKLEAEMMAESQKAVRTITDTEQLATALNAIEERYNIASVMANKKAADEKLAIDRDLHEQKAATLKNYSDMFSSLLQGDISGFMNAASTMVKGHQTAWQQKLAADQASYEQAGQMAQTAVNFLNDLAQRKAEKAIAEANRERDEKVAILNAELATTEAMIKQSSENIKATKEAEQNRLAELQRILTSETTNEEQKRDALHKFYSQQLQDMKAAEEQKIMDMQKMANEAKTADERAAMEEKIRMATKESEEKIRLAEEEAEAKATMIDELAEFTADVNAEVLKDAEKSSDKQVKMAEDEAEKKAEIKEQLEDLIATENQKARTKEAAEKKKAWQAQKKADIAAALITGALAVLKALANFFPLNIVLAAVAAVATGVQIAKIKSQPEPSFAHGGTLGFVAQGGKHGSIYGTGGIALVDRRTQREVGEMEGDEAIISAKQTAANWPVIQQMFKNARTAGKTDSPVLPMASGATPMAFRDGGKFESPYWEKGMYLFGSKKKKEAEAAAKQAEQEAAAAQAEADAAMADAMGGVDADTSAYNGIDATDPATMGDTAGASAAHAEAKKQGEMQLKAIQDILAATLDNGETLTRAVSALGEVKQAVNGVEGAVRNVEGAVHSTNTQGKFDQLIGAISNLAA</sequence>
<name>A0ABQ2HHF4_9BACT</name>
<keyword evidence="4" id="KW-1185">Reference proteome</keyword>
<feature type="coiled-coil region" evidence="1">
    <location>
        <begin position="1352"/>
        <end position="1381"/>
    </location>
</feature>
<keyword evidence="2" id="KW-0812">Transmembrane</keyword>
<dbReference type="RefSeq" id="WP_019942569.1">
    <property type="nucleotide sequence ID" value="NZ_BMLI01000001.1"/>
</dbReference>
<feature type="coiled-coil region" evidence="1">
    <location>
        <begin position="1149"/>
        <end position="1183"/>
    </location>
</feature>
<feature type="coiled-coil region" evidence="1">
    <location>
        <begin position="105"/>
        <end position="132"/>
    </location>
</feature>
<protein>
    <submittedName>
        <fullName evidence="3">Phage tail tape measure protein</fullName>
    </submittedName>
</protein>
<evidence type="ECO:0000256" key="1">
    <source>
        <dbReference type="SAM" id="Coils"/>
    </source>
</evidence>
<evidence type="ECO:0000256" key="2">
    <source>
        <dbReference type="SAM" id="Phobius"/>
    </source>
</evidence>
<feature type="coiled-coil region" evidence="1">
    <location>
        <begin position="22"/>
        <end position="56"/>
    </location>
</feature>
<keyword evidence="1" id="KW-0175">Coiled coil</keyword>